<evidence type="ECO:0000313" key="2">
    <source>
        <dbReference type="Proteomes" id="UP000632222"/>
    </source>
</evidence>
<dbReference type="EMBL" id="BMOD01000002">
    <property type="protein sequence ID" value="GGJ23267.1"/>
    <property type="molecule type" value="Genomic_DNA"/>
</dbReference>
<keyword evidence="2" id="KW-1185">Reference proteome</keyword>
<sequence>MHLKLNLAALTSNELERLFGMDASRGMISELSAARLIGKSYPHVFEPSAEPEMQDIPAEVAAWSQDLLELGFKQHAAQPDSGFFRHLQQMPFSNDLMVVTLNWTDAGQTHVEAHSVLKDPASGISAVVTTSVPQVFPLEFSEVISYRQAALPIPQFLESHQQHVRQFGRPLKQNHPEEPLMVLRLVRDLCVRAWLRRGVLIDESTSQARRGP</sequence>
<accession>A0ABQ2CYV1</accession>
<name>A0ABQ2CYV1_9DEIO</name>
<organism evidence="1 2">
    <name type="scientific">Deinococcus roseus</name>
    <dbReference type="NCBI Taxonomy" id="392414"/>
    <lineage>
        <taxon>Bacteria</taxon>
        <taxon>Thermotogati</taxon>
        <taxon>Deinococcota</taxon>
        <taxon>Deinococci</taxon>
        <taxon>Deinococcales</taxon>
        <taxon>Deinococcaceae</taxon>
        <taxon>Deinococcus</taxon>
    </lineage>
</organism>
<dbReference type="Proteomes" id="UP000632222">
    <property type="component" value="Unassembled WGS sequence"/>
</dbReference>
<protein>
    <submittedName>
        <fullName evidence="1">Uncharacterized protein</fullName>
    </submittedName>
</protein>
<reference evidence="2" key="1">
    <citation type="journal article" date="2019" name="Int. J. Syst. Evol. Microbiol.">
        <title>The Global Catalogue of Microorganisms (GCM) 10K type strain sequencing project: providing services to taxonomists for standard genome sequencing and annotation.</title>
        <authorList>
            <consortium name="The Broad Institute Genomics Platform"/>
            <consortium name="The Broad Institute Genome Sequencing Center for Infectious Disease"/>
            <person name="Wu L."/>
            <person name="Ma J."/>
        </authorList>
    </citation>
    <scope>NUCLEOTIDE SEQUENCE [LARGE SCALE GENOMIC DNA]</scope>
    <source>
        <strain evidence="2">JCM 14370</strain>
    </source>
</reference>
<gene>
    <name evidence="1" type="ORF">GCM10008938_06810</name>
</gene>
<comment type="caution">
    <text evidence="1">The sequence shown here is derived from an EMBL/GenBank/DDBJ whole genome shotgun (WGS) entry which is preliminary data.</text>
</comment>
<dbReference type="RefSeq" id="WP_188999904.1">
    <property type="nucleotide sequence ID" value="NZ_BMOD01000002.1"/>
</dbReference>
<evidence type="ECO:0000313" key="1">
    <source>
        <dbReference type="EMBL" id="GGJ23267.1"/>
    </source>
</evidence>
<proteinExistence type="predicted"/>